<organism evidence="4 5">
    <name type="scientific">Candidatus Giovannonibacteria bacterium GW2011_GWC2_44_8</name>
    <dbReference type="NCBI Taxonomy" id="1618657"/>
    <lineage>
        <taxon>Bacteria</taxon>
        <taxon>Candidatus Giovannoniibacteriota</taxon>
    </lineage>
</organism>
<dbReference type="PROSITE" id="PS00379">
    <property type="entry name" value="CDP_ALCOHOL_P_TRANSF"/>
    <property type="match status" value="1"/>
</dbReference>
<feature type="transmembrane region" description="Helical" evidence="3">
    <location>
        <begin position="58"/>
        <end position="81"/>
    </location>
</feature>
<feature type="transmembrane region" description="Helical" evidence="3">
    <location>
        <begin position="119"/>
        <end position="141"/>
    </location>
</feature>
<keyword evidence="3" id="KW-0812">Transmembrane</keyword>
<feature type="transmembrane region" description="Helical" evidence="3">
    <location>
        <begin position="87"/>
        <end position="107"/>
    </location>
</feature>
<feature type="transmembrane region" description="Helical" evidence="3">
    <location>
        <begin position="6"/>
        <end position="24"/>
    </location>
</feature>
<reference evidence="4 5" key="1">
    <citation type="journal article" date="2015" name="Nature">
        <title>rRNA introns, odd ribosomes, and small enigmatic genomes across a large radiation of phyla.</title>
        <authorList>
            <person name="Brown C.T."/>
            <person name="Hug L.A."/>
            <person name="Thomas B.C."/>
            <person name="Sharon I."/>
            <person name="Castelle C.J."/>
            <person name="Singh A."/>
            <person name="Wilkins M.J."/>
            <person name="Williams K.H."/>
            <person name="Banfield J.F."/>
        </authorList>
    </citation>
    <scope>NUCLEOTIDE SEQUENCE [LARGE SCALE GENOMIC DNA]</scope>
</reference>
<accession>A0A0G1M7L2</accession>
<dbReference type="InterPro" id="IPR043130">
    <property type="entry name" value="CDP-OH_PTrfase_TM_dom"/>
</dbReference>
<dbReference type="Gene3D" id="1.20.120.1760">
    <property type="match status" value="1"/>
</dbReference>
<proteinExistence type="inferred from homology"/>
<evidence type="ECO:0000256" key="1">
    <source>
        <dbReference type="ARBA" id="ARBA00022679"/>
    </source>
</evidence>
<dbReference type="AlphaFoldDB" id="A0A0G1M7L2"/>
<evidence type="ECO:0000256" key="3">
    <source>
        <dbReference type="SAM" id="Phobius"/>
    </source>
</evidence>
<comment type="caution">
    <text evidence="4">The sequence shown here is derived from an EMBL/GenBank/DDBJ whole genome shotgun (WGS) entry which is preliminary data.</text>
</comment>
<sequence length="243" mass="27811">MSSSIGIFGLAAAAGYFIVPLFLSKEDLEHYLSRTTNSEAEWRDYLLRPVTDFLDEHLHFISPNFISLIGFALVAFIAYLFSIKADYLVIFAVTIVTGFTDMLDGSLARNAKRVTKTGVILDVTRDFALVIVLSYYLILYQFLSDDLFFWFLVGYIFLGVIRNLEFKFASGKFSLEEDYKFILDRLRLFIYIVGILALILTPLSENFRTLGETFIISSIVMTWISVLFHSAHLKILRDERLGV</sequence>
<feature type="transmembrane region" description="Helical" evidence="3">
    <location>
        <begin position="210"/>
        <end position="231"/>
    </location>
</feature>
<dbReference type="EMBL" id="LCJM01000055">
    <property type="protein sequence ID" value="KKT76892.1"/>
    <property type="molecule type" value="Genomic_DNA"/>
</dbReference>
<feature type="transmembrane region" description="Helical" evidence="3">
    <location>
        <begin position="186"/>
        <end position="204"/>
    </location>
</feature>
<gene>
    <name evidence="4" type="ORF">UW74_C0055G0008</name>
</gene>
<dbReference type="InterPro" id="IPR000462">
    <property type="entry name" value="CDP-OH_P_trans"/>
</dbReference>
<keyword evidence="3" id="KW-0472">Membrane</keyword>
<evidence type="ECO:0000313" key="4">
    <source>
        <dbReference type="EMBL" id="KKT76892.1"/>
    </source>
</evidence>
<dbReference type="Pfam" id="PF01066">
    <property type="entry name" value="CDP-OH_P_transf"/>
    <property type="match status" value="1"/>
</dbReference>
<dbReference type="GO" id="GO:0016020">
    <property type="term" value="C:membrane"/>
    <property type="evidence" value="ECO:0007669"/>
    <property type="project" value="InterPro"/>
</dbReference>
<keyword evidence="1 2" id="KW-0808">Transferase</keyword>
<evidence type="ECO:0000256" key="2">
    <source>
        <dbReference type="RuleBase" id="RU003750"/>
    </source>
</evidence>
<evidence type="ECO:0000313" key="5">
    <source>
        <dbReference type="Proteomes" id="UP000034889"/>
    </source>
</evidence>
<dbReference type="GO" id="GO:0008654">
    <property type="term" value="P:phospholipid biosynthetic process"/>
    <property type="evidence" value="ECO:0007669"/>
    <property type="project" value="InterPro"/>
</dbReference>
<comment type="similarity">
    <text evidence="2">Belongs to the CDP-alcohol phosphatidyltransferase class-I family.</text>
</comment>
<dbReference type="Proteomes" id="UP000034889">
    <property type="component" value="Unassembled WGS sequence"/>
</dbReference>
<feature type="transmembrane region" description="Helical" evidence="3">
    <location>
        <begin position="147"/>
        <end position="165"/>
    </location>
</feature>
<keyword evidence="3" id="KW-1133">Transmembrane helix</keyword>
<name>A0A0G1M7L2_9BACT</name>
<dbReference type="GO" id="GO:0016780">
    <property type="term" value="F:phosphotransferase activity, for other substituted phosphate groups"/>
    <property type="evidence" value="ECO:0007669"/>
    <property type="project" value="InterPro"/>
</dbReference>
<protein>
    <submittedName>
        <fullName evidence="4">CDP-diacylglycerol/glycerol-3-phosphate 3-phosphatidyltransferase</fullName>
    </submittedName>
</protein>
<dbReference type="InterPro" id="IPR048254">
    <property type="entry name" value="CDP_ALCOHOL_P_TRANSF_CS"/>
</dbReference>